<dbReference type="OMA" id="RIQWEQQ"/>
<keyword evidence="1 2" id="KW-0175">Coiled coil</keyword>
<evidence type="ECO:0000313" key="5">
    <source>
        <dbReference type="Proteomes" id="UP000039865"/>
    </source>
</evidence>
<dbReference type="GO" id="GO:0005634">
    <property type="term" value="C:nucleus"/>
    <property type="evidence" value="ECO:0007669"/>
    <property type="project" value="TreeGrafter"/>
</dbReference>
<dbReference type="InParanoid" id="A0A078B3V8"/>
<name>A0A078B3V8_STYLE</name>
<dbReference type="PANTHER" id="PTHR15885:SF1">
    <property type="entry name" value="COILED-COIL DOMAIN-CONTAINING PROTEIN 174"/>
    <property type="match status" value="1"/>
</dbReference>
<feature type="region of interest" description="Disordered" evidence="3">
    <location>
        <begin position="244"/>
        <end position="270"/>
    </location>
</feature>
<sequence length="270" mass="32020">MSNLGWTTQSAFIPKESKKISVAQNSSLIDLKAKIIEEKAKLTQSRENKIDANKQQFYLKRKDLFKGGQQKLQDQNKGIEQRLLKDEQEFENNRVEDDHGQIDSRKIQFKLAEKAQIYEQLINEKKSHENKKSGLVDFEQKRWNEKDDDQNRHDYLSEMNRNHDLMARERKAWEEEARNEIEAVDKGLNQGQFKKLKDSATAMLGQSMAPLVKQQWDNILSKKEKDQLPEVIMDKEKQQKLQILAKRKRDQDRESRLQKIEELKKRQRTN</sequence>
<evidence type="ECO:0000256" key="1">
    <source>
        <dbReference type="ARBA" id="ARBA00023054"/>
    </source>
</evidence>
<dbReference type="InterPro" id="IPR025066">
    <property type="entry name" value="CCDC174-like"/>
</dbReference>
<evidence type="ECO:0000256" key="2">
    <source>
        <dbReference type="SAM" id="Coils"/>
    </source>
</evidence>
<keyword evidence="5" id="KW-1185">Reference proteome</keyword>
<dbReference type="AlphaFoldDB" id="A0A078B3V8"/>
<reference evidence="4 5" key="1">
    <citation type="submission" date="2014-06" db="EMBL/GenBank/DDBJ databases">
        <authorList>
            <person name="Swart Estienne"/>
        </authorList>
    </citation>
    <scope>NUCLEOTIDE SEQUENCE [LARGE SCALE GENOMIC DNA]</scope>
    <source>
        <strain evidence="4 5">130c</strain>
    </source>
</reference>
<accession>A0A078B3V8</accession>
<dbReference type="EMBL" id="CCKQ01017311">
    <property type="protein sequence ID" value="CDW89174.1"/>
    <property type="molecule type" value="Genomic_DNA"/>
</dbReference>
<protein>
    <submittedName>
        <fullName evidence="4">Uncharacterized protein</fullName>
    </submittedName>
</protein>
<feature type="coiled-coil region" evidence="2">
    <location>
        <begin position="28"/>
        <end position="131"/>
    </location>
</feature>
<gene>
    <name evidence="4" type="primary">Contig2605.g2802</name>
    <name evidence="4" type="ORF">STYLEM_18305</name>
</gene>
<dbReference type="Proteomes" id="UP000039865">
    <property type="component" value="Unassembled WGS sequence"/>
</dbReference>
<dbReference type="PANTHER" id="PTHR15885">
    <property type="entry name" value="COILED-COIL DOMAIN-CONTAINING PROTEIN 174"/>
    <property type="match status" value="1"/>
</dbReference>
<evidence type="ECO:0000313" key="4">
    <source>
        <dbReference type="EMBL" id="CDW89174.1"/>
    </source>
</evidence>
<organism evidence="4 5">
    <name type="scientific">Stylonychia lemnae</name>
    <name type="common">Ciliate</name>
    <dbReference type="NCBI Taxonomy" id="5949"/>
    <lineage>
        <taxon>Eukaryota</taxon>
        <taxon>Sar</taxon>
        <taxon>Alveolata</taxon>
        <taxon>Ciliophora</taxon>
        <taxon>Intramacronucleata</taxon>
        <taxon>Spirotrichea</taxon>
        <taxon>Stichotrichia</taxon>
        <taxon>Sporadotrichida</taxon>
        <taxon>Oxytrichidae</taxon>
        <taxon>Stylonychinae</taxon>
        <taxon>Stylonychia</taxon>
    </lineage>
</organism>
<feature type="compositionally biased region" description="Basic and acidic residues" evidence="3">
    <location>
        <begin position="249"/>
        <end position="264"/>
    </location>
</feature>
<evidence type="ECO:0000256" key="3">
    <source>
        <dbReference type="SAM" id="MobiDB-lite"/>
    </source>
</evidence>
<proteinExistence type="predicted"/>